<evidence type="ECO:0000313" key="2">
    <source>
        <dbReference type="EMBL" id="MEI4550950.1"/>
    </source>
</evidence>
<comment type="caution">
    <text evidence="2">The sequence shown here is derived from an EMBL/GenBank/DDBJ whole genome shotgun (WGS) entry which is preliminary data.</text>
</comment>
<dbReference type="RefSeq" id="WP_010558856.1">
    <property type="nucleotide sequence ID" value="NZ_CP023399.1"/>
</dbReference>
<protein>
    <submittedName>
        <fullName evidence="2">DUF4136 domain-containing protein</fullName>
    </submittedName>
</protein>
<dbReference type="Pfam" id="PF13590">
    <property type="entry name" value="DUF4136"/>
    <property type="match status" value="1"/>
</dbReference>
<keyword evidence="3" id="KW-1185">Reference proteome</keyword>
<organism evidence="2 3">
    <name type="scientific">Pseudoalteromonas spongiae</name>
    <dbReference type="NCBI Taxonomy" id="298657"/>
    <lineage>
        <taxon>Bacteria</taxon>
        <taxon>Pseudomonadati</taxon>
        <taxon>Pseudomonadota</taxon>
        <taxon>Gammaproteobacteria</taxon>
        <taxon>Alteromonadales</taxon>
        <taxon>Pseudoalteromonadaceae</taxon>
        <taxon>Pseudoalteromonas</taxon>
    </lineage>
</organism>
<evidence type="ECO:0000313" key="3">
    <source>
        <dbReference type="Proteomes" id="UP001382455"/>
    </source>
</evidence>
<dbReference type="EMBL" id="JBAWKS010000002">
    <property type="protein sequence ID" value="MEI4550950.1"/>
    <property type="molecule type" value="Genomic_DNA"/>
</dbReference>
<dbReference type="Proteomes" id="UP001382455">
    <property type="component" value="Unassembled WGS sequence"/>
</dbReference>
<reference evidence="2 3" key="1">
    <citation type="submission" date="2023-12" db="EMBL/GenBank/DDBJ databases">
        <title>Friends and Foes: Symbiotic and Algicidal bacterial influence on Karenia brevis blooms.</title>
        <authorList>
            <person name="Fei C."/>
            <person name="Mohamed A.R."/>
            <person name="Booker A."/>
            <person name="Arshad M."/>
            <person name="Klass S."/>
            <person name="Ahn S."/>
            <person name="Gilbert P.M."/>
            <person name="Heil C.A."/>
            <person name="Martinez J.M."/>
            <person name="Amin S.A."/>
        </authorList>
    </citation>
    <scope>NUCLEOTIDE SEQUENCE [LARGE SCALE GENOMIC DNA]</scope>
    <source>
        <strain evidence="2 3">CE15</strain>
    </source>
</reference>
<proteinExistence type="predicted"/>
<gene>
    <name evidence="2" type="ORF">WAE96_14865</name>
</gene>
<dbReference type="PROSITE" id="PS51257">
    <property type="entry name" value="PROKAR_LIPOPROTEIN"/>
    <property type="match status" value="1"/>
</dbReference>
<dbReference type="Gene3D" id="3.30.160.670">
    <property type="match status" value="1"/>
</dbReference>
<feature type="domain" description="DUF4136" evidence="1">
    <location>
        <begin position="22"/>
        <end position="184"/>
    </location>
</feature>
<accession>A0ABU8EVE6</accession>
<name>A0ABU8EVE6_9GAMM</name>
<dbReference type="InterPro" id="IPR025411">
    <property type="entry name" value="DUF4136"/>
</dbReference>
<evidence type="ECO:0000259" key="1">
    <source>
        <dbReference type="Pfam" id="PF13590"/>
    </source>
</evidence>
<sequence>MKNLLIACGVLLLAACAKTPDWDYDRTANFANYKTFAFVDNADLAKNTTNYQISPLMEQRVRAAVARELKAKGFTQTSTDSADVLINYHASVEKKISTDTISYNTGMGYPYSARWGYWGVGMETHTSTREYEVGTLVLDVIDRNEKALVWRGAKGGKLTKNQSPEQRTKAANELIAEILSNFPPELM</sequence>